<evidence type="ECO:0000256" key="1">
    <source>
        <dbReference type="SAM" id="Phobius"/>
    </source>
</evidence>
<dbReference type="Proteomes" id="UP001159363">
    <property type="component" value="Chromosome 4"/>
</dbReference>
<proteinExistence type="predicted"/>
<accession>A0ABQ9HF01</accession>
<organism evidence="2 3">
    <name type="scientific">Dryococelus australis</name>
    <dbReference type="NCBI Taxonomy" id="614101"/>
    <lineage>
        <taxon>Eukaryota</taxon>
        <taxon>Metazoa</taxon>
        <taxon>Ecdysozoa</taxon>
        <taxon>Arthropoda</taxon>
        <taxon>Hexapoda</taxon>
        <taxon>Insecta</taxon>
        <taxon>Pterygota</taxon>
        <taxon>Neoptera</taxon>
        <taxon>Polyneoptera</taxon>
        <taxon>Phasmatodea</taxon>
        <taxon>Verophasmatodea</taxon>
        <taxon>Anareolatae</taxon>
        <taxon>Phasmatidae</taxon>
        <taxon>Eurycanthinae</taxon>
        <taxon>Dryococelus</taxon>
    </lineage>
</organism>
<name>A0ABQ9HF01_9NEOP</name>
<feature type="transmembrane region" description="Helical" evidence="1">
    <location>
        <begin position="73"/>
        <end position="97"/>
    </location>
</feature>
<keyword evidence="1" id="KW-0812">Transmembrane</keyword>
<keyword evidence="1" id="KW-0472">Membrane</keyword>
<evidence type="ECO:0000313" key="3">
    <source>
        <dbReference type="Proteomes" id="UP001159363"/>
    </source>
</evidence>
<reference evidence="2 3" key="1">
    <citation type="submission" date="2023-02" db="EMBL/GenBank/DDBJ databases">
        <title>LHISI_Scaffold_Assembly.</title>
        <authorList>
            <person name="Stuart O.P."/>
            <person name="Cleave R."/>
            <person name="Magrath M.J.L."/>
            <person name="Mikheyev A.S."/>
        </authorList>
    </citation>
    <scope>NUCLEOTIDE SEQUENCE [LARGE SCALE GENOMIC DNA]</scope>
    <source>
        <strain evidence="2">Daus_M_001</strain>
        <tissue evidence="2">Leg muscle</tissue>
    </source>
</reference>
<protein>
    <submittedName>
        <fullName evidence="2">Uncharacterized protein</fullName>
    </submittedName>
</protein>
<comment type="caution">
    <text evidence="2">The sequence shown here is derived from an EMBL/GenBank/DDBJ whole genome shotgun (WGS) entry which is preliminary data.</text>
</comment>
<gene>
    <name evidence="2" type="ORF">PR048_014648</name>
</gene>
<keyword evidence="3" id="KW-1185">Reference proteome</keyword>
<keyword evidence="1" id="KW-1133">Transmembrane helix</keyword>
<evidence type="ECO:0000313" key="2">
    <source>
        <dbReference type="EMBL" id="KAJ8882834.1"/>
    </source>
</evidence>
<dbReference type="EMBL" id="JARBHB010000005">
    <property type="protein sequence ID" value="KAJ8882834.1"/>
    <property type="molecule type" value="Genomic_DNA"/>
</dbReference>
<sequence>MAGLTAVLVTPVSKTIWQGTSFRFTSTSIPLLSCFTDHACNNIGDFPPAVTILRPLKSAFTRFPNVLYSHLPLAATFLAAAFAAAVVNIGLSGALALHMTNTQAFSQTYSLPCLCVSYDIDEEANCHDAVRFVGICRRIPRYIAIAPTVSPLVAGCGFAVGHGRCVTGIDRRKVVPSARPVWATLFNAALADILVCSLRGLAVQWREESAVVADLECLSRVTRYLRAALPTRQPAWSDPVWPWKNRRKCAPSRQTASFRPALFQNSPLTVPDSPAENKHLISRNPFSPTNPSGDAPRNGRMLGTALIEIPFPTEGCAMAMSHIFLLFSEVAVVVSSCTASSLLSSGDDSTVPQISPTYHCTQLADALSQISADVPRRSGIAQLLRKVARDAKLSALNHSHLRGSHVGATLAEWLNCSPPTEANRAQTPAGSLGFFVSGNRAGQCSWSAGFLENLPFLPPYSPQFIGSRDPVAMVCISGRNGSALEKRNLSANSSLYRVSRMQLRHGVQRSNSDLAVEEDCVKITPRRGVPAQKRRCNVSRIILYIPILQLHN</sequence>